<proteinExistence type="predicted"/>
<sequence>MKLIYTCYGGSHSSVTAAAIHLGYLPRKGMPTYGQFRAIPFYDEMDEDQLGKWVFMGTDEFNNDIYICGVKGDKDLAINAVYSYLNISGITADHIIMVDALITLHPLTSIGGYMSRHLRWVKLGRPLSIEGIMRTYGQFVELVDKVKEYEKKFL</sequence>
<keyword evidence="2" id="KW-1185">Reference proteome</keyword>
<dbReference type="Proteomes" id="UP000008457">
    <property type="component" value="Chromosome"/>
</dbReference>
<protein>
    <recommendedName>
        <fullName evidence="3">DUF3189 domain-containing protein</fullName>
    </recommendedName>
</protein>
<evidence type="ECO:0000313" key="1">
    <source>
        <dbReference type="EMBL" id="AEE97142.1"/>
    </source>
</evidence>
<reference evidence="2" key="1">
    <citation type="submission" date="2010-11" db="EMBL/GenBank/DDBJ databases">
        <title>The complete genome of Mahella australiensis DSM 15567.</title>
        <authorList>
            <consortium name="US DOE Joint Genome Institute (JGI-PGF)"/>
            <person name="Lucas S."/>
            <person name="Copeland A."/>
            <person name="Lapidus A."/>
            <person name="Bruce D."/>
            <person name="Goodwin L."/>
            <person name="Pitluck S."/>
            <person name="Kyrpides N."/>
            <person name="Mavromatis K."/>
            <person name="Pagani I."/>
            <person name="Ivanova N."/>
            <person name="Teshima H."/>
            <person name="Brettin T."/>
            <person name="Detter J.C."/>
            <person name="Han C."/>
            <person name="Tapia R."/>
            <person name="Land M."/>
            <person name="Hauser L."/>
            <person name="Markowitz V."/>
            <person name="Cheng J.-F."/>
            <person name="Hugenholtz P."/>
            <person name="Woyke T."/>
            <person name="Wu D."/>
            <person name="Spring S."/>
            <person name="Pukall R."/>
            <person name="Steenblock K."/>
            <person name="Schneider S."/>
            <person name="Klenk H.-P."/>
            <person name="Eisen J.A."/>
        </authorList>
    </citation>
    <scope>NUCLEOTIDE SEQUENCE [LARGE SCALE GENOMIC DNA]</scope>
    <source>
        <strain evidence="2">DSM 15567 / CIP 107919 / 50-1 BON</strain>
    </source>
</reference>
<dbReference type="HOGENOM" id="CLU_134391_0_0_9"/>
<dbReference type="KEGG" id="mas:Mahau_1966"/>
<dbReference type="InterPro" id="IPR021525">
    <property type="entry name" value="DUF3189"/>
</dbReference>
<dbReference type="AlphaFoldDB" id="F4A203"/>
<reference evidence="1 2" key="2">
    <citation type="journal article" date="2011" name="Stand. Genomic Sci.">
        <title>Complete genome sequence of Mahella australiensis type strain (50-1 BON).</title>
        <authorList>
            <person name="Sikorski J."/>
            <person name="Teshima H."/>
            <person name="Nolan M."/>
            <person name="Lucas S."/>
            <person name="Hammon N."/>
            <person name="Deshpande S."/>
            <person name="Cheng J.F."/>
            <person name="Pitluck S."/>
            <person name="Liolios K."/>
            <person name="Pagani I."/>
            <person name="Ivanova N."/>
            <person name="Huntemann M."/>
            <person name="Mavromatis K."/>
            <person name="Ovchinikova G."/>
            <person name="Pati A."/>
            <person name="Tapia R."/>
            <person name="Han C."/>
            <person name="Goodwin L."/>
            <person name="Chen A."/>
            <person name="Palaniappan K."/>
            <person name="Land M."/>
            <person name="Hauser L."/>
            <person name="Ngatchou-Djao O.D."/>
            <person name="Rohde M."/>
            <person name="Pukall R."/>
            <person name="Spring S."/>
            <person name="Abt B."/>
            <person name="Goker M."/>
            <person name="Detter J.C."/>
            <person name="Woyke T."/>
            <person name="Bristow J."/>
            <person name="Markowitz V."/>
            <person name="Hugenholtz P."/>
            <person name="Eisen J.A."/>
            <person name="Kyrpides N.C."/>
            <person name="Klenk H.P."/>
            <person name="Lapidus A."/>
        </authorList>
    </citation>
    <scope>NUCLEOTIDE SEQUENCE [LARGE SCALE GENOMIC DNA]</scope>
    <source>
        <strain evidence="2">DSM 15567 / CIP 107919 / 50-1 BON</strain>
    </source>
</reference>
<gene>
    <name evidence="1" type="ordered locus">Mahau_1966</name>
</gene>
<evidence type="ECO:0008006" key="3">
    <source>
        <dbReference type="Google" id="ProtNLM"/>
    </source>
</evidence>
<evidence type="ECO:0000313" key="2">
    <source>
        <dbReference type="Proteomes" id="UP000008457"/>
    </source>
</evidence>
<dbReference type="STRING" id="697281.Mahau_1966"/>
<name>F4A203_MAHA5</name>
<dbReference type="EMBL" id="CP002360">
    <property type="protein sequence ID" value="AEE97142.1"/>
    <property type="molecule type" value="Genomic_DNA"/>
</dbReference>
<dbReference type="OrthoDB" id="1680616at2"/>
<accession>F4A203</accession>
<dbReference type="RefSeq" id="WP_013781570.1">
    <property type="nucleotide sequence ID" value="NC_015520.1"/>
</dbReference>
<dbReference type="Pfam" id="PF11385">
    <property type="entry name" value="DUF3189"/>
    <property type="match status" value="1"/>
</dbReference>
<dbReference type="eggNOG" id="ENOG5032S9W">
    <property type="taxonomic scope" value="Bacteria"/>
</dbReference>
<organism evidence="1 2">
    <name type="scientific">Mahella australiensis (strain DSM 15567 / CIP 107919 / 50-1 BON)</name>
    <dbReference type="NCBI Taxonomy" id="697281"/>
    <lineage>
        <taxon>Bacteria</taxon>
        <taxon>Bacillati</taxon>
        <taxon>Bacillota</taxon>
        <taxon>Clostridia</taxon>
        <taxon>Thermoanaerobacterales</taxon>
        <taxon>Thermoanaerobacterales Family IV. Incertae Sedis</taxon>
        <taxon>Mahella</taxon>
    </lineage>
</organism>